<keyword evidence="2" id="KW-0812">Transmembrane</keyword>
<feature type="transmembrane region" description="Helical" evidence="2">
    <location>
        <begin position="376"/>
        <end position="393"/>
    </location>
</feature>
<dbReference type="KEGG" id="dtp:JZK55_10970"/>
<protein>
    <recommendedName>
        <fullName evidence="3">Integrase catalytic domain-containing protein</fullName>
    </recommendedName>
</protein>
<dbReference type="SUPFAM" id="SSF46689">
    <property type="entry name" value="Homeodomain-like"/>
    <property type="match status" value="2"/>
</dbReference>
<keyword evidence="5" id="KW-1185">Reference proteome</keyword>
<name>A0A7G1H068_9BACT</name>
<feature type="domain" description="Integrase catalytic" evidence="3">
    <location>
        <begin position="134"/>
        <end position="322"/>
    </location>
</feature>
<feature type="compositionally biased region" description="Basic and acidic residues" evidence="1">
    <location>
        <begin position="49"/>
        <end position="58"/>
    </location>
</feature>
<evidence type="ECO:0000259" key="3">
    <source>
        <dbReference type="PROSITE" id="PS50994"/>
    </source>
</evidence>
<dbReference type="GO" id="GO:0015074">
    <property type="term" value="P:DNA integration"/>
    <property type="evidence" value="ECO:0007669"/>
    <property type="project" value="InterPro"/>
</dbReference>
<evidence type="ECO:0000256" key="2">
    <source>
        <dbReference type="SAM" id="Phobius"/>
    </source>
</evidence>
<dbReference type="GO" id="GO:0043565">
    <property type="term" value="F:sequence-specific DNA binding"/>
    <property type="evidence" value="ECO:0007669"/>
    <property type="project" value="InterPro"/>
</dbReference>
<dbReference type="Gene3D" id="1.10.10.60">
    <property type="entry name" value="Homeodomain-like"/>
    <property type="match status" value="1"/>
</dbReference>
<accession>A0A7G1H068</accession>
<reference evidence="4 5" key="1">
    <citation type="submission" date="2020-03" db="EMBL/GenBank/DDBJ databases">
        <title>Complete genome sequences of two sulfur-disproportionating bacterial strains T55J and Mzg5.</title>
        <authorList>
            <person name="Umezawa K."/>
            <person name="Kojima H."/>
            <person name="Kato Y."/>
            <person name="Fukui M."/>
        </authorList>
    </citation>
    <scope>NUCLEOTIDE SEQUENCE [LARGE SCALE GENOMIC DNA]</scope>
    <source>
        <strain evidence="4 5">T55J</strain>
    </source>
</reference>
<dbReference type="AlphaFoldDB" id="A0A7G1H068"/>
<proteinExistence type="predicted"/>
<dbReference type="InterPro" id="IPR001584">
    <property type="entry name" value="Integrase_cat-core"/>
</dbReference>
<feature type="transmembrane region" description="Helical" evidence="2">
    <location>
        <begin position="186"/>
        <end position="207"/>
    </location>
</feature>
<dbReference type="Proteomes" id="UP000516360">
    <property type="component" value="Chromosome"/>
</dbReference>
<dbReference type="RefSeq" id="WP_422700321.1">
    <property type="nucleotide sequence ID" value="NZ_AP022873.1"/>
</dbReference>
<organism evidence="4 5">
    <name type="scientific">Dissulfurispira thermophila</name>
    <dbReference type="NCBI Taxonomy" id="2715679"/>
    <lineage>
        <taxon>Bacteria</taxon>
        <taxon>Pseudomonadati</taxon>
        <taxon>Nitrospirota</taxon>
        <taxon>Thermodesulfovibrionia</taxon>
        <taxon>Thermodesulfovibrionales</taxon>
        <taxon>Dissulfurispiraceae</taxon>
        <taxon>Dissulfurispira</taxon>
    </lineage>
</organism>
<keyword evidence="2" id="KW-0472">Membrane</keyword>
<sequence>MSILYHELREIEASKARELVRKVLAKNNGNVSETARILGISRNTVRRARDGNLEDLSRRPHHSPNKTEHSLEELIVKESKRTGFRYRRLTSYMQKKYGIAISENTIKAILRRNNVKKKTRKSYNGKHRPLYDYEALMPFSEFQLDTKHLLDKNALPKEVYEHMKDYNLPLYEWNLIDIGTRTRFTAYSYELGSVFGLMFIVFAVLWLRAHNVRGLIKIRLDNAMEFCGGSERKLRQWNMILSTLGVILEAIPAGAKHLMAVVENSHRDDDEYFLMIHAERCNNTKTFLYKAQQWQDTWNFYKPSHGKGMHGLTPYRKLKKSKIAINSHVLKFPVLLMEDLLKTAGLITLFFKSHLTGKYVHTKCPNPCFSLRRRNVFYLCVFCIIVLIIVFAVT</sequence>
<keyword evidence="2" id="KW-1133">Transmembrane helix</keyword>
<dbReference type="EMBL" id="AP022873">
    <property type="protein sequence ID" value="BCB96175.1"/>
    <property type="molecule type" value="Genomic_DNA"/>
</dbReference>
<evidence type="ECO:0000313" key="5">
    <source>
        <dbReference type="Proteomes" id="UP000516360"/>
    </source>
</evidence>
<dbReference type="InterPro" id="IPR009057">
    <property type="entry name" value="Homeodomain-like_sf"/>
</dbReference>
<evidence type="ECO:0000256" key="1">
    <source>
        <dbReference type="SAM" id="MobiDB-lite"/>
    </source>
</evidence>
<dbReference type="Pfam" id="PF02954">
    <property type="entry name" value="HTH_8"/>
    <property type="match status" value="1"/>
</dbReference>
<feature type="region of interest" description="Disordered" evidence="1">
    <location>
        <begin position="49"/>
        <end position="68"/>
    </location>
</feature>
<evidence type="ECO:0000313" key="4">
    <source>
        <dbReference type="EMBL" id="BCB96175.1"/>
    </source>
</evidence>
<dbReference type="InterPro" id="IPR002197">
    <property type="entry name" value="HTH_Fis"/>
</dbReference>
<gene>
    <name evidence="4" type="ORF">JZK55_10970</name>
</gene>
<dbReference type="PROSITE" id="PS50994">
    <property type="entry name" value="INTEGRASE"/>
    <property type="match status" value="1"/>
</dbReference>